<name>A0ABV1NUC0_9ACTN</name>
<protein>
    <submittedName>
        <fullName evidence="2">GDSL-type esterase/lipase family protein</fullName>
    </submittedName>
</protein>
<evidence type="ECO:0000313" key="2">
    <source>
        <dbReference type="EMBL" id="MEQ7846111.1"/>
    </source>
</evidence>
<dbReference type="InterPro" id="IPR036514">
    <property type="entry name" value="SGNH_hydro_sf"/>
</dbReference>
<evidence type="ECO:0000259" key="1">
    <source>
        <dbReference type="Pfam" id="PF13472"/>
    </source>
</evidence>
<sequence length="409" mass="43238">MTHDPIPSPTTSPAPSPATALAHRVSFTTPAGHLLVRGALDLEDTDRGLVPHRLPRWVRERHADAQLAMAQSQTSGVRLLLRTRATTLALQTVPTKRVYPGLPARPDGVYDLLVDDVPTAEATIRGGDTVTLDMAAGTARHDLGAAGTATFTGLPAHDKTVEIWLPHDETTTLVALGSDAPVGPAERADRPVWLHHGSSLSHGSFAASPTGTWPAVAARAAGVELVNLGLGGSALLDPFLARTLRDTPADLISLEIGINVVNADLMRLRAFVPAVHGFLDTIRDGHPDTPLLVVSPLLCPLHEDTPGPTAPDLDALRAGELRFLATGDPAEVAAGRLTLSVVRRELAGLVAARADDPHLHLLDGLELYDEADHARHPLVDGLHPGPETHREVGERFAGVVRSLASGLLR</sequence>
<dbReference type="EMBL" id="JBEGDP010000002">
    <property type="protein sequence ID" value="MEQ7846111.1"/>
    <property type="molecule type" value="Genomic_DNA"/>
</dbReference>
<feature type="domain" description="SGNH hydrolase-type esterase" evidence="1">
    <location>
        <begin position="197"/>
        <end position="390"/>
    </location>
</feature>
<dbReference type="Gene3D" id="2.60.120.260">
    <property type="entry name" value="Galactose-binding domain-like"/>
    <property type="match status" value="1"/>
</dbReference>
<proteinExistence type="predicted"/>
<evidence type="ECO:0000313" key="3">
    <source>
        <dbReference type="Proteomes" id="UP001482520"/>
    </source>
</evidence>
<gene>
    <name evidence="2" type="ORF">V6R90_02395</name>
</gene>
<keyword evidence="3" id="KW-1185">Reference proteome</keyword>
<dbReference type="InterPro" id="IPR013830">
    <property type="entry name" value="SGNH_hydro"/>
</dbReference>
<comment type="caution">
    <text evidence="2">The sequence shown here is derived from an EMBL/GenBank/DDBJ whole genome shotgun (WGS) entry which is preliminary data.</text>
</comment>
<dbReference type="SUPFAM" id="SSF52266">
    <property type="entry name" value="SGNH hydrolase"/>
    <property type="match status" value="1"/>
</dbReference>
<dbReference type="Gene3D" id="3.40.50.1110">
    <property type="entry name" value="SGNH hydrolase"/>
    <property type="match status" value="1"/>
</dbReference>
<dbReference type="Proteomes" id="UP001482520">
    <property type="component" value="Unassembled WGS sequence"/>
</dbReference>
<reference evidence="2 3" key="1">
    <citation type="submission" date="2024-02" db="EMBL/GenBank/DDBJ databases">
        <title>Full genome sequence of Nocardioides kribbensis.</title>
        <authorList>
            <person name="Poletto B.L."/>
            <person name="Silva G."/>
            <person name="Galante D."/>
            <person name="Campos K.R."/>
            <person name="Santos M.B.N."/>
            <person name="Sacchi C.T."/>
        </authorList>
    </citation>
    <scope>NUCLEOTIDE SEQUENCE [LARGE SCALE GENOMIC DNA]</scope>
    <source>
        <strain evidence="2 3">O4R</strain>
    </source>
</reference>
<dbReference type="RefSeq" id="WP_349803683.1">
    <property type="nucleotide sequence ID" value="NZ_JBEGDP010000002.1"/>
</dbReference>
<dbReference type="Pfam" id="PF13472">
    <property type="entry name" value="Lipase_GDSL_2"/>
    <property type="match status" value="1"/>
</dbReference>
<accession>A0ABV1NUC0</accession>
<organism evidence="2 3">
    <name type="scientific">Nocardioides kribbensis</name>
    <dbReference type="NCBI Taxonomy" id="305517"/>
    <lineage>
        <taxon>Bacteria</taxon>
        <taxon>Bacillati</taxon>
        <taxon>Actinomycetota</taxon>
        <taxon>Actinomycetes</taxon>
        <taxon>Propionibacteriales</taxon>
        <taxon>Nocardioidaceae</taxon>
        <taxon>Nocardioides</taxon>
    </lineage>
</organism>